<evidence type="ECO:0000256" key="4">
    <source>
        <dbReference type="SAM" id="SignalP"/>
    </source>
</evidence>
<dbReference type="PANTHER" id="PTHR39160">
    <property type="entry name" value="CELL WALL-BINDING PROTEIN YOCH"/>
    <property type="match status" value="1"/>
</dbReference>
<feature type="region of interest" description="Disordered" evidence="3">
    <location>
        <begin position="249"/>
        <end position="296"/>
    </location>
</feature>
<dbReference type="InterPro" id="IPR036908">
    <property type="entry name" value="RlpA-like_sf"/>
</dbReference>
<evidence type="ECO:0000256" key="1">
    <source>
        <dbReference type="ARBA" id="ARBA00022729"/>
    </source>
</evidence>
<evidence type="ECO:0000313" key="7">
    <source>
        <dbReference type="EMBL" id="MEI4803383.1"/>
    </source>
</evidence>
<feature type="coiled-coil region" evidence="2">
    <location>
        <begin position="23"/>
        <end position="109"/>
    </location>
</feature>
<sequence>MNYFKRISSFVLAGFICFTSTVAVKAESNDEKLNNMQQQLQNNNNDIQQKEKEKQAVMKDIEGIQKELSDLNNTIAKNKEEQDAIQRKIDETHKQIEQKMKEIISLEEKVLMRKDIMKKRMVSVQDNSNINLVVEVIVDSKNIAELLQRMTAVSTIMDADKEILRLQEQDLRQIEADKKVIDEKERSLEGDKQKLAKVQADLQDNLKKRQDNLQSVQAKYNQISSQLTLAAQEKAKIEADMKSVQDTIAREQQAAAEREKALKDSQASQAPQAPQVSQAPKGDEKTPEKPTKGGREIFVEATAYTNDPSENGKQPGEHVYSAWGHYDLTANPNMKLIAVDPRVIPLGSRVWVQNYGEAIAADTGGAIKGYRIDVFVPNKEVSSAWGRKQVRVIILD</sequence>
<feature type="signal peptide" evidence="4">
    <location>
        <begin position="1"/>
        <end position="25"/>
    </location>
</feature>
<feature type="chain" id="PRO_5046198279" evidence="4">
    <location>
        <begin position="26"/>
        <end position="396"/>
    </location>
</feature>
<dbReference type="InterPro" id="IPR059180">
    <property type="entry name" value="3D_YorM"/>
</dbReference>
<keyword evidence="1 4" id="KW-0732">Signal</keyword>
<feature type="domain" description="3D" evidence="5">
    <location>
        <begin position="337"/>
        <end position="395"/>
    </location>
</feature>
<evidence type="ECO:0000256" key="2">
    <source>
        <dbReference type="SAM" id="Coils"/>
    </source>
</evidence>
<dbReference type="RefSeq" id="WP_336473734.1">
    <property type="nucleotide sequence ID" value="NZ_JBAWSX010000013.1"/>
</dbReference>
<keyword evidence="2" id="KW-0175">Coiled coil</keyword>
<keyword evidence="8" id="KW-1185">Reference proteome</keyword>
<evidence type="ECO:0000259" key="5">
    <source>
        <dbReference type="Pfam" id="PF06725"/>
    </source>
</evidence>
<feature type="domain" description="Peptidoglycan hydrolase PcsB coiled-coil" evidence="6">
    <location>
        <begin position="104"/>
        <end position="176"/>
    </location>
</feature>
<dbReference type="CDD" id="cd14667">
    <property type="entry name" value="3D_containing_proteins"/>
    <property type="match status" value="1"/>
</dbReference>
<name>A0ABU8FL19_9BACI</name>
<dbReference type="Pfam" id="PF24568">
    <property type="entry name" value="CC_PcsB"/>
    <property type="match status" value="1"/>
</dbReference>
<comment type="caution">
    <text evidence="7">The sequence shown here is derived from an EMBL/GenBank/DDBJ whole genome shotgun (WGS) entry which is preliminary data.</text>
</comment>
<gene>
    <name evidence="7" type="ORF">WAZ07_19340</name>
</gene>
<dbReference type="EMBL" id="JBAWSX010000013">
    <property type="protein sequence ID" value="MEI4803383.1"/>
    <property type="molecule type" value="Genomic_DNA"/>
</dbReference>
<accession>A0ABU8FL19</accession>
<feature type="compositionally biased region" description="Basic and acidic residues" evidence="3">
    <location>
        <begin position="281"/>
        <end position="296"/>
    </location>
</feature>
<dbReference type="Gene3D" id="6.10.250.3150">
    <property type="match status" value="1"/>
</dbReference>
<feature type="compositionally biased region" description="Low complexity" evidence="3">
    <location>
        <begin position="265"/>
        <end position="280"/>
    </location>
</feature>
<proteinExistence type="predicted"/>
<dbReference type="Gene3D" id="2.40.40.10">
    <property type="entry name" value="RlpA-like domain"/>
    <property type="match status" value="1"/>
</dbReference>
<evidence type="ECO:0000259" key="6">
    <source>
        <dbReference type="Pfam" id="PF24568"/>
    </source>
</evidence>
<reference evidence="7 8" key="1">
    <citation type="submission" date="2024-01" db="EMBL/GenBank/DDBJ databases">
        <title>Seven novel Bacillus-like species.</title>
        <authorList>
            <person name="Liu G."/>
        </authorList>
    </citation>
    <scope>NUCLEOTIDE SEQUENCE [LARGE SCALE GENOMIC DNA]</scope>
    <source>
        <strain evidence="7 8">FJAT-51639</strain>
    </source>
</reference>
<organism evidence="7 8">
    <name type="scientific">Bacillus bruguierae</name>
    <dbReference type="NCBI Taxonomy" id="3127667"/>
    <lineage>
        <taxon>Bacteria</taxon>
        <taxon>Bacillati</taxon>
        <taxon>Bacillota</taxon>
        <taxon>Bacilli</taxon>
        <taxon>Bacillales</taxon>
        <taxon>Bacillaceae</taxon>
        <taxon>Bacillus</taxon>
    </lineage>
</organism>
<dbReference type="SUPFAM" id="SSF50685">
    <property type="entry name" value="Barwin-like endoglucanases"/>
    <property type="match status" value="1"/>
</dbReference>
<dbReference type="Proteomes" id="UP001372526">
    <property type="component" value="Unassembled WGS sequence"/>
</dbReference>
<dbReference type="InterPro" id="IPR051933">
    <property type="entry name" value="Resuscitation_pf_RpfB"/>
</dbReference>
<dbReference type="Pfam" id="PF06725">
    <property type="entry name" value="3D"/>
    <property type="match status" value="1"/>
</dbReference>
<dbReference type="PANTHER" id="PTHR39160:SF6">
    <property type="entry name" value="CELL WALL-BINDING PROTEIN YOCH"/>
    <property type="match status" value="1"/>
</dbReference>
<dbReference type="InterPro" id="IPR057309">
    <property type="entry name" value="PcsB_CC"/>
</dbReference>
<protein>
    <submittedName>
        <fullName evidence="7">3D domain-containing protein</fullName>
    </submittedName>
</protein>
<evidence type="ECO:0000256" key="3">
    <source>
        <dbReference type="SAM" id="MobiDB-lite"/>
    </source>
</evidence>
<evidence type="ECO:0000313" key="8">
    <source>
        <dbReference type="Proteomes" id="UP001372526"/>
    </source>
</evidence>
<dbReference type="InterPro" id="IPR010611">
    <property type="entry name" value="3D_dom"/>
</dbReference>